<dbReference type="InterPro" id="IPR020568">
    <property type="entry name" value="Ribosomal_Su5_D2-typ_SF"/>
</dbReference>
<dbReference type="Pfam" id="PF13541">
    <property type="entry name" value="ChlI"/>
    <property type="match status" value="1"/>
</dbReference>
<dbReference type="InterPro" id="IPR000523">
    <property type="entry name" value="Mg_chelatse_chII-like_cat_dom"/>
</dbReference>
<keyword evidence="4" id="KW-1185">Reference proteome</keyword>
<dbReference type="SUPFAM" id="SSF52540">
    <property type="entry name" value="P-loop containing nucleoside triphosphate hydrolases"/>
    <property type="match status" value="1"/>
</dbReference>
<dbReference type="Proteomes" id="UP001501581">
    <property type="component" value="Unassembled WGS sequence"/>
</dbReference>
<dbReference type="InterPro" id="IPR003593">
    <property type="entry name" value="AAA+_ATPase"/>
</dbReference>
<dbReference type="CDD" id="cd00009">
    <property type="entry name" value="AAA"/>
    <property type="match status" value="1"/>
</dbReference>
<protein>
    <submittedName>
        <fullName evidence="3">YifB family Mg chelatase-like AAA ATPase</fullName>
    </submittedName>
</protein>
<dbReference type="NCBIfam" id="TIGR00368">
    <property type="entry name" value="YifB family Mg chelatase-like AAA ATPase"/>
    <property type="match status" value="1"/>
</dbReference>
<feature type="domain" description="AAA+ ATPase" evidence="2">
    <location>
        <begin position="222"/>
        <end position="408"/>
    </location>
</feature>
<dbReference type="Pfam" id="PF01078">
    <property type="entry name" value="Mg_chelatase"/>
    <property type="match status" value="1"/>
</dbReference>
<sequence length="529" mass="55960">MPVATARTIVLQGTVGHLVDVQIDVSPGVVATSLVGRADASISEGRERCRAAVTNSGFSWPNTRRLTILLSPAGLPKRGSHVDLAVAVGVVFATDERLKRVPLDGSVLIGELSLDGLVRPVPGVLPMALAAAAHGRRRIFVPEAQLAEAVLVPGLSVIGVRSLAQTVALLAGWEVPDAEQVPLPARASLLRWRGEDRLVQLDFADLRGLEEEKYAAEVAAAGGHHLLLSGPKGAGKTSLAERIPGLLPDLDEEEALELTAVLSLGDDLDPAGGLVRRPPFAAPHHSASRTSLLGGGSGRVRPGMVSRCHGGVVVLDEFPLFSADLLEALRQPLESGEVTLARGEESATFPARCLFVLACNPCPCGNYTAHPGHSRCDCEESARRRYRRKLSGPLIDRVDIVREVTPSALGTSPGYRAAESSAVVRERVTAARRRQRERYGGQGWRLNAEAPGPALSACWPLEPEGRTLVDQAVGDGLLTQRGGVRVHRLAWTIADLGGVERPGVAEVALALALRTGAPLPAAHLTGERR</sequence>
<dbReference type="InterPro" id="IPR004482">
    <property type="entry name" value="Mg_chelat-rel"/>
</dbReference>
<dbReference type="SMART" id="SM00382">
    <property type="entry name" value="AAA"/>
    <property type="match status" value="1"/>
</dbReference>
<gene>
    <name evidence="3" type="ORF">GCM10009668_08780</name>
</gene>
<accession>A0ABN1TQK0</accession>
<dbReference type="InterPro" id="IPR014721">
    <property type="entry name" value="Ribsml_uS5_D2-typ_fold_subgr"/>
</dbReference>
<dbReference type="PANTHER" id="PTHR32039:SF7">
    <property type="entry name" value="COMPETENCE PROTEIN COMM"/>
    <property type="match status" value="1"/>
</dbReference>
<evidence type="ECO:0000259" key="2">
    <source>
        <dbReference type="SMART" id="SM00382"/>
    </source>
</evidence>
<dbReference type="SUPFAM" id="SSF54211">
    <property type="entry name" value="Ribosomal protein S5 domain 2-like"/>
    <property type="match status" value="1"/>
</dbReference>
<dbReference type="RefSeq" id="WP_343991751.1">
    <property type="nucleotide sequence ID" value="NZ_BAAALG010000003.1"/>
</dbReference>
<evidence type="ECO:0000256" key="1">
    <source>
        <dbReference type="ARBA" id="ARBA00006354"/>
    </source>
</evidence>
<comment type="similarity">
    <text evidence="1">Belongs to the Mg-chelatase subunits D/I family. ComM subfamily.</text>
</comment>
<reference evidence="3 4" key="1">
    <citation type="journal article" date="2019" name="Int. J. Syst. Evol. Microbiol.">
        <title>The Global Catalogue of Microorganisms (GCM) 10K type strain sequencing project: providing services to taxonomists for standard genome sequencing and annotation.</title>
        <authorList>
            <consortium name="The Broad Institute Genomics Platform"/>
            <consortium name="The Broad Institute Genome Sequencing Center for Infectious Disease"/>
            <person name="Wu L."/>
            <person name="Ma J."/>
        </authorList>
    </citation>
    <scope>NUCLEOTIDE SEQUENCE [LARGE SCALE GENOMIC DNA]</scope>
    <source>
        <strain evidence="3 4">JCM 13008</strain>
    </source>
</reference>
<evidence type="ECO:0000313" key="3">
    <source>
        <dbReference type="EMBL" id="GAA1095113.1"/>
    </source>
</evidence>
<dbReference type="EMBL" id="BAAALG010000003">
    <property type="protein sequence ID" value="GAA1095113.1"/>
    <property type="molecule type" value="Genomic_DNA"/>
</dbReference>
<proteinExistence type="inferred from homology"/>
<dbReference type="Gene3D" id="3.40.50.300">
    <property type="entry name" value="P-loop containing nucleotide triphosphate hydrolases"/>
    <property type="match status" value="1"/>
</dbReference>
<dbReference type="Gene3D" id="3.30.230.10">
    <property type="match status" value="1"/>
</dbReference>
<name>A0ABN1TQK0_9ACTN</name>
<dbReference type="InterPro" id="IPR025158">
    <property type="entry name" value="Mg_chelat-rel_C"/>
</dbReference>
<dbReference type="InterPro" id="IPR027417">
    <property type="entry name" value="P-loop_NTPase"/>
</dbReference>
<comment type="caution">
    <text evidence="3">The sequence shown here is derived from an EMBL/GenBank/DDBJ whole genome shotgun (WGS) entry which is preliminary data.</text>
</comment>
<dbReference type="Pfam" id="PF13335">
    <property type="entry name" value="Mg_chelatase_C"/>
    <property type="match status" value="1"/>
</dbReference>
<evidence type="ECO:0000313" key="4">
    <source>
        <dbReference type="Proteomes" id="UP001501581"/>
    </source>
</evidence>
<dbReference type="InterPro" id="IPR045006">
    <property type="entry name" value="CHLI-like"/>
</dbReference>
<organism evidence="3 4">
    <name type="scientific">Nocardioides dubius</name>
    <dbReference type="NCBI Taxonomy" id="317019"/>
    <lineage>
        <taxon>Bacteria</taxon>
        <taxon>Bacillati</taxon>
        <taxon>Actinomycetota</taxon>
        <taxon>Actinomycetes</taxon>
        <taxon>Propionibacteriales</taxon>
        <taxon>Nocardioidaceae</taxon>
        <taxon>Nocardioides</taxon>
    </lineage>
</organism>
<dbReference type="PANTHER" id="PTHR32039">
    <property type="entry name" value="MAGNESIUM-CHELATASE SUBUNIT CHLI"/>
    <property type="match status" value="1"/>
</dbReference>